<dbReference type="Proteomes" id="UP000241426">
    <property type="component" value="Unassembled WGS sequence"/>
</dbReference>
<dbReference type="EMBL" id="PYNF01000037">
    <property type="protein sequence ID" value="PSU91577.1"/>
    <property type="molecule type" value="Genomic_DNA"/>
</dbReference>
<evidence type="ECO:0000313" key="1">
    <source>
        <dbReference type="EMBL" id="PSU91577.1"/>
    </source>
</evidence>
<dbReference type="eggNOG" id="COG3735">
    <property type="taxonomic scope" value="Bacteria"/>
</dbReference>
<organism evidence="1 2">
    <name type="scientific">Photobacterium kishitanii</name>
    <dbReference type="NCBI Taxonomy" id="318456"/>
    <lineage>
        <taxon>Bacteria</taxon>
        <taxon>Pseudomonadati</taxon>
        <taxon>Pseudomonadota</taxon>
        <taxon>Gammaproteobacteria</taxon>
        <taxon>Vibrionales</taxon>
        <taxon>Vibrionaceae</taxon>
        <taxon>Photobacterium</taxon>
    </lineage>
</organism>
<accession>A0A0B7J5P0</accession>
<dbReference type="RefSeq" id="WP_036793535.1">
    <property type="nucleotide sequence ID" value="NZ_LN794352.1"/>
</dbReference>
<dbReference type="PANTHER" id="PTHR40590:SF1">
    <property type="entry name" value="CYTOPLASMIC PROTEIN"/>
    <property type="match status" value="1"/>
</dbReference>
<sequence length="287" mass="32486">MFKSILSKALLLLPFISQPALATPIVWKIYDNQREFYVLGSIHAGKEAMFPLPDVFLEQWQQADALIVEANILQQSSVTPKLAPPFTHQALPETALNQLKHISKKLNISFEQLLQQPPWLTAVTLQLALADQLELKSDYGIDYVLLQRAQQQQLPILELESVSQQFNMLENLPDNGAPMLIETINEWDKTQSSLRCLVKVWQHGDGDKLEQLFQESQFDPTTDDALIFNRNQRWAETLAKASPYQSGKFMVVVGAFHLIGEQGLPNLMKQQGFKIEKITSGTKADCK</sequence>
<dbReference type="PANTHER" id="PTHR40590">
    <property type="entry name" value="CYTOPLASMIC PROTEIN-RELATED"/>
    <property type="match status" value="1"/>
</dbReference>
<name>A0A0B7J5P0_9GAMM</name>
<proteinExistence type="predicted"/>
<reference evidence="1 2" key="1">
    <citation type="submission" date="2018-01" db="EMBL/GenBank/DDBJ databases">
        <title>Whole genome sequencing of Histamine producing bacteria.</title>
        <authorList>
            <person name="Butler K."/>
        </authorList>
    </citation>
    <scope>NUCLEOTIDE SEQUENCE [LARGE SCALE GENOMIC DNA]</scope>
    <source>
        <strain evidence="1 2">FS-7.2</strain>
    </source>
</reference>
<dbReference type="AlphaFoldDB" id="A0A0B7J5P0"/>
<gene>
    <name evidence="1" type="ORF">C9J27_23070</name>
</gene>
<dbReference type="InterPro" id="IPR047111">
    <property type="entry name" value="YbaP-like"/>
</dbReference>
<dbReference type="GeneID" id="29944907"/>
<dbReference type="Pfam" id="PF01963">
    <property type="entry name" value="TraB_PrgY_gumN"/>
    <property type="match status" value="1"/>
</dbReference>
<comment type="caution">
    <text evidence="1">The sequence shown here is derived from an EMBL/GenBank/DDBJ whole genome shotgun (WGS) entry which is preliminary data.</text>
</comment>
<protein>
    <submittedName>
        <fullName evidence="1">TraB/GumN family protein</fullName>
    </submittedName>
</protein>
<dbReference type="InterPro" id="IPR002816">
    <property type="entry name" value="TraB/PrgY/GumN_fam"/>
</dbReference>
<accession>A0A2T3KBM5</accession>
<evidence type="ECO:0000313" key="2">
    <source>
        <dbReference type="Proteomes" id="UP000241426"/>
    </source>
</evidence>
<dbReference type="CDD" id="cd14789">
    <property type="entry name" value="Tiki"/>
    <property type="match status" value="1"/>
</dbReference>